<organism evidence="1 2">
    <name type="scientific">Tritrichomonas foetus</name>
    <dbReference type="NCBI Taxonomy" id="1144522"/>
    <lineage>
        <taxon>Eukaryota</taxon>
        <taxon>Metamonada</taxon>
        <taxon>Parabasalia</taxon>
        <taxon>Tritrichomonadida</taxon>
        <taxon>Tritrichomonadidae</taxon>
        <taxon>Tritrichomonas</taxon>
    </lineage>
</organism>
<reference evidence="1" key="1">
    <citation type="submission" date="2016-10" db="EMBL/GenBank/DDBJ databases">
        <authorList>
            <person name="Benchimol M."/>
            <person name="Almeida L.G."/>
            <person name="Vasconcelos A.T."/>
            <person name="Perreira-Neves A."/>
            <person name="Rosa I.A."/>
            <person name="Tasca T."/>
            <person name="Bogo M.R."/>
            <person name="de Souza W."/>
        </authorList>
    </citation>
    <scope>NUCLEOTIDE SEQUENCE [LARGE SCALE GENOMIC DNA]</scope>
    <source>
        <strain evidence="1">K</strain>
    </source>
</reference>
<evidence type="ECO:0000313" key="1">
    <source>
        <dbReference type="EMBL" id="OHT10057.1"/>
    </source>
</evidence>
<dbReference type="EMBL" id="MLAK01000623">
    <property type="protein sequence ID" value="OHT10057.1"/>
    <property type="molecule type" value="Genomic_DNA"/>
</dbReference>
<name>A0A1J4KF21_9EUKA</name>
<dbReference type="AlphaFoldDB" id="A0A1J4KF21"/>
<proteinExistence type="predicted"/>
<accession>A0A1J4KF21</accession>
<dbReference type="OrthoDB" id="10496182at2759"/>
<sequence>MDSFVSVNFKLTTNERYINEMEKTRPLSGSDEELIESSFKPEYVKQMLTYALISTDSKRKKLYKFLRGDMEDSRPSTARIFQPTKREADLVVRTPRGSIDFNHGIHGVPRNKAVNRYKFESTGIRGDGIFGWAEPLTPRPQEPARLSLFIAKKLMTPSAVNRIYDTIDGNYKILNEILKWCEKKANEVAVDKLFADPVLSPRAGMLETKAKNEEDHMYSTSHRFYKPHPPARSLRARARFQTNYKSNYMESFCDEIHQNLPTTVVPPYKPMSNNLPFAQFPDLGPLEMARNPVLEEQASQNRTMCKLNFAVFNAKTCL</sequence>
<evidence type="ECO:0000313" key="2">
    <source>
        <dbReference type="Proteomes" id="UP000179807"/>
    </source>
</evidence>
<keyword evidence="2" id="KW-1185">Reference proteome</keyword>
<gene>
    <name evidence="1" type="ORF">TRFO_20876</name>
</gene>
<dbReference type="VEuPathDB" id="TrichDB:TRFO_20876"/>
<dbReference type="Proteomes" id="UP000179807">
    <property type="component" value="Unassembled WGS sequence"/>
</dbReference>
<dbReference type="RefSeq" id="XP_068363193.1">
    <property type="nucleotide sequence ID" value="XM_068501642.1"/>
</dbReference>
<protein>
    <submittedName>
        <fullName evidence="1">Uncharacterized protein</fullName>
    </submittedName>
</protein>
<comment type="caution">
    <text evidence="1">The sequence shown here is derived from an EMBL/GenBank/DDBJ whole genome shotgun (WGS) entry which is preliminary data.</text>
</comment>
<dbReference type="GeneID" id="94836346"/>